<dbReference type="AlphaFoldDB" id="A0A5B0MCL3"/>
<dbReference type="EMBL" id="VDEP01000473">
    <property type="protein sequence ID" value="KAA1074029.1"/>
    <property type="molecule type" value="Genomic_DNA"/>
</dbReference>
<evidence type="ECO:0000313" key="2">
    <source>
        <dbReference type="Proteomes" id="UP000325313"/>
    </source>
</evidence>
<accession>A0A5B0MCL3</accession>
<reference evidence="1 2" key="1">
    <citation type="submission" date="2019-05" db="EMBL/GenBank/DDBJ databases">
        <title>Emergence of the Ug99 lineage of the wheat stem rust pathogen through somatic hybridization.</title>
        <authorList>
            <person name="Li F."/>
            <person name="Upadhyaya N.M."/>
            <person name="Sperschneider J."/>
            <person name="Matny O."/>
            <person name="Nguyen-Phuc H."/>
            <person name="Mago R."/>
            <person name="Raley C."/>
            <person name="Miller M.E."/>
            <person name="Silverstein K.A.T."/>
            <person name="Henningsen E."/>
            <person name="Hirsch C.D."/>
            <person name="Visser B."/>
            <person name="Pretorius Z.A."/>
            <person name="Steffenson B.J."/>
            <person name="Schwessinger B."/>
            <person name="Dodds P.N."/>
            <person name="Figueroa M."/>
        </authorList>
    </citation>
    <scope>NUCLEOTIDE SEQUENCE [LARGE SCALE GENOMIC DNA]</scope>
    <source>
        <strain evidence="1 2">Ug99</strain>
    </source>
</reference>
<proteinExistence type="predicted"/>
<protein>
    <submittedName>
        <fullName evidence="1">Uncharacterized protein</fullName>
    </submittedName>
</protein>
<sequence length="190" mass="20056">MKKGDIQPTFGVGSSGGRIGYVQYKLYTGHQSVTGCLSSLPGTRTDPVPGRVLPAHAVSHLGFARSSAGLLAYSSRFFSNPASSTSVGTQSQPNHQLTRLPAAASAPASSNGIASLIGINGRLLIHWHRLLAGLLARSPRLLYNLASSFDFRRYAVAAKPPTGTNSDYSHLLARCPRLLSNLASSIGDRV</sequence>
<gene>
    <name evidence="1" type="ORF">PGTUg99_000702</name>
</gene>
<name>A0A5B0MCL3_PUCGR</name>
<organism evidence="1 2">
    <name type="scientific">Puccinia graminis f. sp. tritici</name>
    <dbReference type="NCBI Taxonomy" id="56615"/>
    <lineage>
        <taxon>Eukaryota</taxon>
        <taxon>Fungi</taxon>
        <taxon>Dikarya</taxon>
        <taxon>Basidiomycota</taxon>
        <taxon>Pucciniomycotina</taxon>
        <taxon>Pucciniomycetes</taxon>
        <taxon>Pucciniales</taxon>
        <taxon>Pucciniaceae</taxon>
        <taxon>Puccinia</taxon>
    </lineage>
</organism>
<comment type="caution">
    <text evidence="1">The sequence shown here is derived from an EMBL/GenBank/DDBJ whole genome shotgun (WGS) entry which is preliminary data.</text>
</comment>
<evidence type="ECO:0000313" key="1">
    <source>
        <dbReference type="EMBL" id="KAA1074029.1"/>
    </source>
</evidence>
<dbReference type="Proteomes" id="UP000325313">
    <property type="component" value="Unassembled WGS sequence"/>
</dbReference>